<evidence type="ECO:0000256" key="10">
    <source>
        <dbReference type="ARBA" id="ARBA00023239"/>
    </source>
</evidence>
<reference evidence="13" key="2">
    <citation type="journal article" date="2024" name="Plant">
        <title>Genomic evolution and insights into agronomic trait innovations of Sesamum species.</title>
        <authorList>
            <person name="Miao H."/>
            <person name="Wang L."/>
            <person name="Qu L."/>
            <person name="Liu H."/>
            <person name="Sun Y."/>
            <person name="Le M."/>
            <person name="Wang Q."/>
            <person name="Wei S."/>
            <person name="Zheng Y."/>
            <person name="Lin W."/>
            <person name="Duan Y."/>
            <person name="Cao H."/>
            <person name="Xiong S."/>
            <person name="Wang X."/>
            <person name="Wei L."/>
            <person name="Li C."/>
            <person name="Ma Q."/>
            <person name="Ju M."/>
            <person name="Zhao R."/>
            <person name="Li G."/>
            <person name="Mu C."/>
            <person name="Tian Q."/>
            <person name="Mei H."/>
            <person name="Zhang T."/>
            <person name="Gao T."/>
            <person name="Zhang H."/>
        </authorList>
    </citation>
    <scope>NUCLEOTIDE SEQUENCE</scope>
    <source>
        <strain evidence="13">KEN1</strain>
    </source>
</reference>
<dbReference type="SUPFAM" id="SSF56796">
    <property type="entry name" value="Dehydroquinate synthase-like"/>
    <property type="match status" value="1"/>
</dbReference>
<comment type="pathway">
    <text evidence="3">Metabolic intermediate biosynthesis; chorismate biosynthesis; chorismate from D-erythrose 4-phosphate and phosphoenolpyruvate: step 2/7.</text>
</comment>
<proteinExistence type="inferred from homology"/>
<dbReference type="GO" id="GO:0008652">
    <property type="term" value="P:amino acid biosynthetic process"/>
    <property type="evidence" value="ECO:0007669"/>
    <property type="project" value="UniProtKB-KW"/>
</dbReference>
<dbReference type="EC" id="4.2.3.4" evidence="5"/>
<gene>
    <name evidence="13" type="ORF">Slati_4382600</name>
</gene>
<dbReference type="EMBL" id="JACGWN010000016">
    <property type="protein sequence ID" value="KAL0394164.1"/>
    <property type="molecule type" value="Genomic_DNA"/>
</dbReference>
<dbReference type="InterPro" id="IPR050071">
    <property type="entry name" value="Dehydroquinate_synthase"/>
</dbReference>
<keyword evidence="8" id="KW-0520">NAD</keyword>
<name>A0AAW2SP09_9LAMI</name>
<dbReference type="PANTHER" id="PTHR43622:SF7">
    <property type="entry name" value="3-DEHYDROQUINATE SYNTHASE, CHLOROPLASTIC"/>
    <property type="match status" value="1"/>
</dbReference>
<evidence type="ECO:0000256" key="8">
    <source>
        <dbReference type="ARBA" id="ARBA00023027"/>
    </source>
</evidence>
<evidence type="ECO:0000313" key="13">
    <source>
        <dbReference type="EMBL" id="KAL0394164.1"/>
    </source>
</evidence>
<dbReference type="CDD" id="cd08195">
    <property type="entry name" value="DHQS"/>
    <property type="match status" value="1"/>
</dbReference>
<feature type="domain" description="3-dehydroquinate synthase N-terminal" evidence="11">
    <location>
        <begin position="146"/>
        <end position="258"/>
    </location>
</feature>
<evidence type="ECO:0000256" key="4">
    <source>
        <dbReference type="ARBA" id="ARBA00005412"/>
    </source>
</evidence>
<evidence type="ECO:0000256" key="9">
    <source>
        <dbReference type="ARBA" id="ARBA00023141"/>
    </source>
</evidence>
<dbReference type="InterPro" id="IPR016037">
    <property type="entry name" value="DHQ_synth_AroB"/>
</dbReference>
<dbReference type="FunFam" id="3.40.50.1970:FF:000001">
    <property type="entry name" value="3-dehydroquinate synthase"/>
    <property type="match status" value="1"/>
</dbReference>
<dbReference type="GO" id="GO:0009073">
    <property type="term" value="P:aromatic amino acid family biosynthetic process"/>
    <property type="evidence" value="ECO:0007669"/>
    <property type="project" value="UniProtKB-KW"/>
</dbReference>
<dbReference type="Gene3D" id="3.40.50.1970">
    <property type="match status" value="1"/>
</dbReference>
<keyword evidence="9" id="KW-0057">Aromatic amino acid biosynthesis</keyword>
<comment type="catalytic activity">
    <reaction evidence="1">
        <text>7-phospho-2-dehydro-3-deoxy-D-arabino-heptonate = 3-dehydroquinate + phosphate</text>
        <dbReference type="Rhea" id="RHEA:21968"/>
        <dbReference type="ChEBI" id="CHEBI:32364"/>
        <dbReference type="ChEBI" id="CHEBI:43474"/>
        <dbReference type="ChEBI" id="CHEBI:58394"/>
        <dbReference type="EC" id="4.2.3.4"/>
    </reaction>
</comment>
<dbReference type="GO" id="GO:0005737">
    <property type="term" value="C:cytoplasm"/>
    <property type="evidence" value="ECO:0007669"/>
    <property type="project" value="InterPro"/>
</dbReference>
<feature type="domain" description="3-dehydroquinate synthase C-terminal" evidence="12">
    <location>
        <begin position="310"/>
        <end position="381"/>
    </location>
</feature>
<evidence type="ECO:0000256" key="6">
    <source>
        <dbReference type="ARBA" id="ARBA00022605"/>
    </source>
</evidence>
<accession>A0AAW2SP09</accession>
<comment type="cofactor">
    <cofactor evidence="2">
        <name>NAD(+)</name>
        <dbReference type="ChEBI" id="CHEBI:57540"/>
    </cofactor>
</comment>
<protein>
    <recommendedName>
        <fullName evidence="5">3-dehydroquinate synthase</fullName>
        <ecNumber evidence="5">4.2.3.4</ecNumber>
    </recommendedName>
</protein>
<keyword evidence="10" id="KW-0456">Lyase</keyword>
<comment type="caution">
    <text evidence="13">The sequence shown here is derived from an EMBL/GenBank/DDBJ whole genome shotgun (WGS) entry which is preliminary data.</text>
</comment>
<evidence type="ECO:0000256" key="1">
    <source>
        <dbReference type="ARBA" id="ARBA00001393"/>
    </source>
</evidence>
<organism evidence="13">
    <name type="scientific">Sesamum latifolium</name>
    <dbReference type="NCBI Taxonomy" id="2727402"/>
    <lineage>
        <taxon>Eukaryota</taxon>
        <taxon>Viridiplantae</taxon>
        <taxon>Streptophyta</taxon>
        <taxon>Embryophyta</taxon>
        <taxon>Tracheophyta</taxon>
        <taxon>Spermatophyta</taxon>
        <taxon>Magnoliopsida</taxon>
        <taxon>eudicotyledons</taxon>
        <taxon>Gunneridae</taxon>
        <taxon>Pentapetalae</taxon>
        <taxon>asterids</taxon>
        <taxon>lamiids</taxon>
        <taxon>Lamiales</taxon>
        <taxon>Pedaliaceae</taxon>
        <taxon>Sesamum</taxon>
    </lineage>
</organism>
<evidence type="ECO:0000256" key="3">
    <source>
        <dbReference type="ARBA" id="ARBA00004661"/>
    </source>
</evidence>
<dbReference type="AlphaFoldDB" id="A0AAW2SP09"/>
<evidence type="ECO:0000256" key="2">
    <source>
        <dbReference type="ARBA" id="ARBA00001911"/>
    </source>
</evidence>
<keyword evidence="7" id="KW-0479">Metal-binding</keyword>
<dbReference type="PANTHER" id="PTHR43622">
    <property type="entry name" value="3-DEHYDROQUINATE SYNTHASE"/>
    <property type="match status" value="1"/>
</dbReference>
<dbReference type="GO" id="GO:0046872">
    <property type="term" value="F:metal ion binding"/>
    <property type="evidence" value="ECO:0007669"/>
    <property type="project" value="UniProtKB-KW"/>
</dbReference>
<dbReference type="Pfam" id="PF24621">
    <property type="entry name" value="DHQS_C"/>
    <property type="match status" value="2"/>
</dbReference>
<dbReference type="HAMAP" id="MF_00110">
    <property type="entry name" value="DHQ_synthase"/>
    <property type="match status" value="1"/>
</dbReference>
<evidence type="ECO:0000259" key="11">
    <source>
        <dbReference type="Pfam" id="PF01761"/>
    </source>
</evidence>
<reference evidence="13" key="1">
    <citation type="submission" date="2020-06" db="EMBL/GenBank/DDBJ databases">
        <authorList>
            <person name="Li T."/>
            <person name="Hu X."/>
            <person name="Zhang T."/>
            <person name="Song X."/>
            <person name="Zhang H."/>
            <person name="Dai N."/>
            <person name="Sheng W."/>
            <person name="Hou X."/>
            <person name="Wei L."/>
        </authorList>
    </citation>
    <scope>NUCLEOTIDE SEQUENCE</scope>
    <source>
        <strain evidence="13">KEN1</strain>
        <tissue evidence="13">Leaf</tissue>
    </source>
</reference>
<evidence type="ECO:0000256" key="5">
    <source>
        <dbReference type="ARBA" id="ARBA00013031"/>
    </source>
</evidence>
<dbReference type="InterPro" id="IPR056179">
    <property type="entry name" value="DHQS_C"/>
</dbReference>
<keyword evidence="6" id="KW-0028">Amino-acid biosynthesis</keyword>
<feature type="domain" description="3-dehydroquinate synthase C-terminal" evidence="12">
    <location>
        <begin position="260"/>
        <end position="306"/>
    </location>
</feature>
<dbReference type="Pfam" id="PF01761">
    <property type="entry name" value="DHQ_synthase"/>
    <property type="match status" value="1"/>
</dbReference>
<evidence type="ECO:0000256" key="7">
    <source>
        <dbReference type="ARBA" id="ARBA00022723"/>
    </source>
</evidence>
<dbReference type="InterPro" id="IPR030960">
    <property type="entry name" value="DHQS/DOIS_N"/>
</dbReference>
<comment type="similarity">
    <text evidence="4">Belongs to the sugar phosphate cyclases superfamily. Dehydroquinate synthase family.</text>
</comment>
<sequence length="419" mass="45931">MAAAASFSSINIRQKQYCCSSPWTCASSILFSNNQSRALLSKKSPFVVRVKMEKGAVMDEEERLMSATESENNGYSMITVNVDLGPRSYPVYIGSGLLDHQPGLLSRHVVGKQALIVTNNKIAPLFLDKTVNALKQGNPQISVDTLILPDGEQFKNIESVMKVFDAAIEARMDRRCTFVAVGGGVVGDICGYAAASYLRGVNYIHIPTTFMSQVDSSVGGKTGVNYRVGKNLIGAIHQPQCVVVDTHTLNYLPNRELVSGFAESIKCGMVRDGQYFEWIENNLQALLERDPKAVAYAIKRSCEIKGRLSETICGYGNWLHGEAVAVGMVMAAEMSYRLGWIDHSIVKRLKNVLQRAKLPVTPPPTMTVEMFKSDMAVDKKVADGMLRLVLLKGSLGSCVFTGNFEQKALHQTLLAFTNS</sequence>
<dbReference type="Gene3D" id="1.20.1090.10">
    <property type="entry name" value="Dehydroquinate synthase-like - alpha domain"/>
    <property type="match status" value="2"/>
</dbReference>
<dbReference type="GO" id="GO:0003856">
    <property type="term" value="F:3-dehydroquinate synthase activity"/>
    <property type="evidence" value="ECO:0007669"/>
    <property type="project" value="UniProtKB-EC"/>
</dbReference>
<evidence type="ECO:0000259" key="12">
    <source>
        <dbReference type="Pfam" id="PF24621"/>
    </source>
</evidence>